<reference evidence="7" key="1">
    <citation type="submission" date="2022-11" db="EMBL/GenBank/DDBJ databases">
        <authorList>
            <person name="Petersen C."/>
        </authorList>
    </citation>
    <scope>NUCLEOTIDE SEQUENCE</scope>
    <source>
        <strain evidence="7">IBT 20477</strain>
    </source>
</reference>
<dbReference type="PANTHER" id="PTHR11913">
    <property type="entry name" value="COFILIN-RELATED"/>
    <property type="match status" value="1"/>
</dbReference>
<accession>A0A9W9MBG6</accession>
<dbReference type="GO" id="GO:0003779">
    <property type="term" value="F:actin binding"/>
    <property type="evidence" value="ECO:0007669"/>
    <property type="project" value="UniProtKB-KW"/>
</dbReference>
<dbReference type="Gene3D" id="3.40.20.10">
    <property type="entry name" value="Severin"/>
    <property type="match status" value="1"/>
</dbReference>
<sequence>MSNRPGIPVAEECISAFNQLRSGPEATRPKFIICKISDDNKRIVLEETSTEEDWDFFRMKLYCAVDKDGDPAPRYAIYDMEYDLGSEGKQTTTVFIEWIPSCAPLKMILFYLSNRQQLTIPFDLKVSIDADCVTELEWAVVVERVSEYVRELGMGK</sequence>
<name>A0A9W9MBG6_9EURO</name>
<organism evidence="7 8">
    <name type="scientific">Penicillium cf. viridicatum</name>
    <dbReference type="NCBI Taxonomy" id="2972119"/>
    <lineage>
        <taxon>Eukaryota</taxon>
        <taxon>Fungi</taxon>
        <taxon>Dikarya</taxon>
        <taxon>Ascomycota</taxon>
        <taxon>Pezizomycotina</taxon>
        <taxon>Eurotiomycetes</taxon>
        <taxon>Eurotiomycetidae</taxon>
        <taxon>Eurotiales</taxon>
        <taxon>Aspergillaceae</taxon>
        <taxon>Penicillium</taxon>
    </lineage>
</organism>
<dbReference type="Proteomes" id="UP001150942">
    <property type="component" value="Unassembled WGS sequence"/>
</dbReference>
<dbReference type="InterPro" id="IPR017904">
    <property type="entry name" value="ADF/Cofilin"/>
</dbReference>
<dbReference type="OrthoDB" id="10249245at2759"/>
<keyword evidence="4" id="KW-0009">Actin-binding</keyword>
<proteinExistence type="inferred from homology"/>
<evidence type="ECO:0000256" key="3">
    <source>
        <dbReference type="ARBA" id="ARBA00015630"/>
    </source>
</evidence>
<dbReference type="InterPro" id="IPR029006">
    <property type="entry name" value="ADF-H/Gelsolin-like_dom_sf"/>
</dbReference>
<dbReference type="SMART" id="SM00102">
    <property type="entry name" value="ADF"/>
    <property type="match status" value="1"/>
</dbReference>
<evidence type="ECO:0000313" key="8">
    <source>
        <dbReference type="Proteomes" id="UP001150942"/>
    </source>
</evidence>
<evidence type="ECO:0000256" key="1">
    <source>
        <dbReference type="ARBA" id="ARBA00004109"/>
    </source>
</evidence>
<evidence type="ECO:0000256" key="2">
    <source>
        <dbReference type="ARBA" id="ARBA00006844"/>
    </source>
</evidence>
<dbReference type="InterPro" id="IPR002108">
    <property type="entry name" value="ADF-H"/>
</dbReference>
<dbReference type="GO" id="GO:0016363">
    <property type="term" value="C:nuclear matrix"/>
    <property type="evidence" value="ECO:0007669"/>
    <property type="project" value="UniProtKB-SubCell"/>
</dbReference>
<gene>
    <name evidence="7" type="ORF">N7449_006794</name>
</gene>
<keyword evidence="8" id="KW-1185">Reference proteome</keyword>
<evidence type="ECO:0000256" key="4">
    <source>
        <dbReference type="ARBA" id="ARBA00023203"/>
    </source>
</evidence>
<dbReference type="GO" id="GO:0015629">
    <property type="term" value="C:actin cytoskeleton"/>
    <property type="evidence" value="ECO:0007669"/>
    <property type="project" value="InterPro"/>
</dbReference>
<feature type="domain" description="ADF-H" evidence="6">
    <location>
        <begin position="6"/>
        <end position="146"/>
    </location>
</feature>
<dbReference type="Pfam" id="PF00241">
    <property type="entry name" value="Cofilin_ADF"/>
    <property type="match status" value="1"/>
</dbReference>
<evidence type="ECO:0000259" key="6">
    <source>
        <dbReference type="PROSITE" id="PS51263"/>
    </source>
</evidence>
<evidence type="ECO:0000256" key="5">
    <source>
        <dbReference type="ARBA" id="ARBA00032427"/>
    </source>
</evidence>
<dbReference type="PROSITE" id="PS51263">
    <property type="entry name" value="ADF_H"/>
    <property type="match status" value="1"/>
</dbReference>
<dbReference type="GO" id="GO:0030042">
    <property type="term" value="P:actin filament depolymerization"/>
    <property type="evidence" value="ECO:0007669"/>
    <property type="project" value="InterPro"/>
</dbReference>
<evidence type="ECO:0000313" key="7">
    <source>
        <dbReference type="EMBL" id="KAJ5196315.1"/>
    </source>
</evidence>
<dbReference type="EMBL" id="JAPQKQ010000005">
    <property type="protein sequence ID" value="KAJ5196315.1"/>
    <property type="molecule type" value="Genomic_DNA"/>
</dbReference>
<dbReference type="SUPFAM" id="SSF55753">
    <property type="entry name" value="Actin depolymerizing proteins"/>
    <property type="match status" value="1"/>
</dbReference>
<comment type="caution">
    <text evidence="7">The sequence shown here is derived from an EMBL/GenBank/DDBJ whole genome shotgun (WGS) entry which is preliminary data.</text>
</comment>
<comment type="subcellular location">
    <subcellularLocation>
        <location evidence="1">Nucleus matrix</location>
    </subcellularLocation>
</comment>
<protein>
    <recommendedName>
        <fullName evidence="3">Cofilin</fullName>
    </recommendedName>
    <alternativeName>
        <fullName evidence="5">Actin-depolymerizing factor 1</fullName>
    </alternativeName>
</protein>
<dbReference type="AlphaFoldDB" id="A0A9W9MBG6"/>
<comment type="similarity">
    <text evidence="2">Belongs to the actin-binding proteins ADF family.</text>
</comment>
<reference evidence="7" key="2">
    <citation type="journal article" date="2023" name="IMA Fungus">
        <title>Comparative genomic study of the Penicillium genus elucidates a diverse pangenome and 15 lateral gene transfer events.</title>
        <authorList>
            <person name="Petersen C."/>
            <person name="Sorensen T."/>
            <person name="Nielsen M.R."/>
            <person name="Sondergaard T.E."/>
            <person name="Sorensen J.L."/>
            <person name="Fitzpatrick D.A."/>
            <person name="Frisvad J.C."/>
            <person name="Nielsen K.L."/>
        </authorList>
    </citation>
    <scope>NUCLEOTIDE SEQUENCE</scope>
    <source>
        <strain evidence="7">IBT 20477</strain>
    </source>
</reference>